<name>A0A645B9W5_9ZZZZ</name>
<reference evidence="6" key="1">
    <citation type="submission" date="2019-08" db="EMBL/GenBank/DDBJ databases">
        <authorList>
            <person name="Kucharzyk K."/>
            <person name="Murdoch R.W."/>
            <person name="Higgins S."/>
            <person name="Loffler F."/>
        </authorList>
    </citation>
    <scope>NUCLEOTIDE SEQUENCE</scope>
</reference>
<dbReference type="SMART" id="SM00318">
    <property type="entry name" value="SNc"/>
    <property type="match status" value="1"/>
</dbReference>
<dbReference type="PANTHER" id="PTHR12302:SF3">
    <property type="entry name" value="SERINE_THREONINE-PROTEIN KINASE 31"/>
    <property type="match status" value="1"/>
</dbReference>
<gene>
    <name evidence="6" type="ORF">SDC9_109125</name>
</gene>
<dbReference type="InterPro" id="IPR016071">
    <property type="entry name" value="Staphylococal_nuclease_OB-fold"/>
</dbReference>
<evidence type="ECO:0000256" key="4">
    <source>
        <dbReference type="SAM" id="MobiDB-lite"/>
    </source>
</evidence>
<sequence length="261" mass="28930">MVPVGFIAQAFGEKVEWHKATQTVLINSNAPVSQNVPVPQATPAQATYKIVRIVDRDTLVINYNGVEEKVRLIGVDTPESVHPDATKNNEFGKIASDFSKNYLDGKEVTLELDAQERDQYGRILAYVYINGVMYNKTLLQEGMAKVATYPPNVKYVDDFKALEKSARENNKGLWAYSNDSTSISTPAAPVVTPNNSTSSNQYTDESGNGLIKGNISSSGEKIYHMPGMRDYSKTKIDTSKGEQWFKTEQEAIDAGFRKAMQ</sequence>
<dbReference type="AlphaFoldDB" id="A0A645B9W5"/>
<comment type="caution">
    <text evidence="6">The sequence shown here is derived from an EMBL/GenBank/DDBJ whole genome shotgun (WGS) entry which is preliminary data.</text>
</comment>
<dbReference type="PROSITE" id="PS50830">
    <property type="entry name" value="TNASE_3"/>
    <property type="match status" value="1"/>
</dbReference>
<keyword evidence="1" id="KW-0540">Nuclease</keyword>
<dbReference type="Gene3D" id="2.40.50.90">
    <property type="match status" value="1"/>
</dbReference>
<dbReference type="GO" id="GO:0016787">
    <property type="term" value="F:hydrolase activity"/>
    <property type="evidence" value="ECO:0007669"/>
    <property type="project" value="UniProtKB-KW"/>
</dbReference>
<dbReference type="SUPFAM" id="SSF50199">
    <property type="entry name" value="Staphylococcal nuclease"/>
    <property type="match status" value="1"/>
</dbReference>
<dbReference type="GO" id="GO:0004519">
    <property type="term" value="F:endonuclease activity"/>
    <property type="evidence" value="ECO:0007669"/>
    <property type="project" value="UniProtKB-KW"/>
</dbReference>
<dbReference type="PANTHER" id="PTHR12302">
    <property type="entry name" value="EBNA2 BINDING PROTEIN P100"/>
    <property type="match status" value="1"/>
</dbReference>
<evidence type="ECO:0000256" key="3">
    <source>
        <dbReference type="ARBA" id="ARBA00022801"/>
    </source>
</evidence>
<accession>A0A645B9W5</accession>
<evidence type="ECO:0000256" key="2">
    <source>
        <dbReference type="ARBA" id="ARBA00022759"/>
    </source>
</evidence>
<organism evidence="6">
    <name type="scientific">bioreactor metagenome</name>
    <dbReference type="NCBI Taxonomy" id="1076179"/>
    <lineage>
        <taxon>unclassified sequences</taxon>
        <taxon>metagenomes</taxon>
        <taxon>ecological metagenomes</taxon>
    </lineage>
</organism>
<proteinExistence type="predicted"/>
<feature type="region of interest" description="Disordered" evidence="4">
    <location>
        <begin position="185"/>
        <end position="210"/>
    </location>
</feature>
<keyword evidence="3" id="KW-0378">Hydrolase</keyword>
<dbReference type="Pfam" id="PF00565">
    <property type="entry name" value="SNase"/>
    <property type="match status" value="1"/>
</dbReference>
<evidence type="ECO:0000313" key="6">
    <source>
        <dbReference type="EMBL" id="MPM62259.1"/>
    </source>
</evidence>
<dbReference type="CDD" id="cd00175">
    <property type="entry name" value="SNc"/>
    <property type="match status" value="1"/>
</dbReference>
<keyword evidence="2" id="KW-0255">Endonuclease</keyword>
<protein>
    <recommendedName>
        <fullName evidence="5">TNase-like domain-containing protein</fullName>
    </recommendedName>
</protein>
<feature type="compositionally biased region" description="Polar residues" evidence="4">
    <location>
        <begin position="192"/>
        <end position="206"/>
    </location>
</feature>
<dbReference type="InterPro" id="IPR035437">
    <property type="entry name" value="SNase_OB-fold_sf"/>
</dbReference>
<dbReference type="EMBL" id="VSSQ01018775">
    <property type="protein sequence ID" value="MPM62259.1"/>
    <property type="molecule type" value="Genomic_DNA"/>
</dbReference>
<evidence type="ECO:0000259" key="5">
    <source>
        <dbReference type="PROSITE" id="PS50830"/>
    </source>
</evidence>
<evidence type="ECO:0000256" key="1">
    <source>
        <dbReference type="ARBA" id="ARBA00022722"/>
    </source>
</evidence>
<feature type="domain" description="TNase-like" evidence="5">
    <location>
        <begin position="44"/>
        <end position="176"/>
    </location>
</feature>